<evidence type="ECO:0000313" key="3">
    <source>
        <dbReference type="Proteomes" id="UP001341840"/>
    </source>
</evidence>
<proteinExistence type="predicted"/>
<feature type="compositionally biased region" description="Basic and acidic residues" evidence="1">
    <location>
        <begin position="159"/>
        <end position="177"/>
    </location>
</feature>
<sequence>AKPKSAKSNSIKPITPRPNFVKSIHAKPNCAQPSSDEPIAKPTSKKPQTRSAIRVSLRKGKKVVQTPRSRDDGSSGNDSYDSVEENMYTPKADELSSEDEDEDDFIITQARKKDRKRKTGSDINLKKAREKIMVDDDGLVVDSDSDVYLGQVFGNEKNVAGDHDADSDGKDSWESLEMKIPPSSEDEDNDADDDTPLRLDLRLG</sequence>
<feature type="compositionally biased region" description="Acidic residues" evidence="1">
    <location>
        <begin position="95"/>
        <end position="104"/>
    </location>
</feature>
<keyword evidence="3" id="KW-1185">Reference proteome</keyword>
<dbReference type="Proteomes" id="UP001341840">
    <property type="component" value="Unassembled WGS sequence"/>
</dbReference>
<dbReference type="EMBL" id="JASCZI010242072">
    <property type="protein sequence ID" value="MED6209419.1"/>
    <property type="molecule type" value="Genomic_DNA"/>
</dbReference>
<accession>A0ABU6YH25</accession>
<feature type="compositionally biased region" description="Acidic residues" evidence="1">
    <location>
        <begin position="184"/>
        <end position="194"/>
    </location>
</feature>
<organism evidence="2 3">
    <name type="scientific">Stylosanthes scabra</name>
    <dbReference type="NCBI Taxonomy" id="79078"/>
    <lineage>
        <taxon>Eukaryota</taxon>
        <taxon>Viridiplantae</taxon>
        <taxon>Streptophyta</taxon>
        <taxon>Embryophyta</taxon>
        <taxon>Tracheophyta</taxon>
        <taxon>Spermatophyta</taxon>
        <taxon>Magnoliopsida</taxon>
        <taxon>eudicotyledons</taxon>
        <taxon>Gunneridae</taxon>
        <taxon>Pentapetalae</taxon>
        <taxon>rosids</taxon>
        <taxon>fabids</taxon>
        <taxon>Fabales</taxon>
        <taxon>Fabaceae</taxon>
        <taxon>Papilionoideae</taxon>
        <taxon>50 kb inversion clade</taxon>
        <taxon>dalbergioids sensu lato</taxon>
        <taxon>Dalbergieae</taxon>
        <taxon>Pterocarpus clade</taxon>
        <taxon>Stylosanthes</taxon>
    </lineage>
</organism>
<evidence type="ECO:0000256" key="1">
    <source>
        <dbReference type="SAM" id="MobiDB-lite"/>
    </source>
</evidence>
<feature type="compositionally biased region" description="Polar residues" evidence="1">
    <location>
        <begin position="1"/>
        <end position="12"/>
    </location>
</feature>
<feature type="non-terminal residue" evidence="2">
    <location>
        <position position="1"/>
    </location>
</feature>
<feature type="region of interest" description="Disordered" evidence="1">
    <location>
        <begin position="156"/>
        <end position="204"/>
    </location>
</feature>
<feature type="compositionally biased region" description="Basic and acidic residues" evidence="1">
    <location>
        <begin position="195"/>
        <end position="204"/>
    </location>
</feature>
<name>A0ABU6YH25_9FABA</name>
<evidence type="ECO:0000313" key="2">
    <source>
        <dbReference type="EMBL" id="MED6209419.1"/>
    </source>
</evidence>
<feature type="region of interest" description="Disordered" evidence="1">
    <location>
        <begin position="1"/>
        <end position="104"/>
    </location>
</feature>
<gene>
    <name evidence="2" type="ORF">PIB30_054528</name>
</gene>
<comment type="caution">
    <text evidence="2">The sequence shown here is derived from an EMBL/GenBank/DDBJ whole genome shotgun (WGS) entry which is preliminary data.</text>
</comment>
<reference evidence="2 3" key="1">
    <citation type="journal article" date="2023" name="Plants (Basel)">
        <title>Bridging the Gap: Combining Genomics and Transcriptomics Approaches to Understand Stylosanthes scabra, an Orphan Legume from the Brazilian Caatinga.</title>
        <authorList>
            <person name="Ferreira-Neto J.R.C."/>
            <person name="da Silva M.D."/>
            <person name="Binneck E."/>
            <person name="de Melo N.F."/>
            <person name="da Silva R.H."/>
            <person name="de Melo A.L.T.M."/>
            <person name="Pandolfi V."/>
            <person name="Bustamante F.O."/>
            <person name="Brasileiro-Vidal A.C."/>
            <person name="Benko-Iseppon A.M."/>
        </authorList>
    </citation>
    <scope>NUCLEOTIDE SEQUENCE [LARGE SCALE GENOMIC DNA]</scope>
    <source>
        <tissue evidence="2">Leaves</tissue>
    </source>
</reference>
<protein>
    <submittedName>
        <fullName evidence="2">Uncharacterized protein</fullName>
    </submittedName>
</protein>